<keyword evidence="3" id="KW-1185">Reference proteome</keyword>
<proteinExistence type="predicted"/>
<name>A0AAD7U0N6_9APHY</name>
<reference evidence="2" key="1">
    <citation type="submission" date="2022-11" db="EMBL/GenBank/DDBJ databases">
        <title>Genome Sequence of Cubamyces cubensis.</title>
        <authorList>
            <person name="Buettner E."/>
        </authorList>
    </citation>
    <scope>NUCLEOTIDE SEQUENCE</scope>
    <source>
        <strain evidence="2">MPL-01</strain>
    </source>
</reference>
<accession>A0AAD7U0N6</accession>
<dbReference type="SUPFAM" id="SSF52047">
    <property type="entry name" value="RNI-like"/>
    <property type="match status" value="1"/>
</dbReference>
<dbReference type="InterPro" id="IPR032675">
    <property type="entry name" value="LRR_dom_sf"/>
</dbReference>
<dbReference type="Gene3D" id="3.80.10.10">
    <property type="entry name" value="Ribonuclease Inhibitor"/>
    <property type="match status" value="1"/>
</dbReference>
<evidence type="ECO:0000256" key="1">
    <source>
        <dbReference type="SAM" id="MobiDB-lite"/>
    </source>
</evidence>
<dbReference type="AlphaFoldDB" id="A0AAD7U0N6"/>
<sequence>MGSKLPDELWLEIFDLAVEDADLFDHTLPNSFSEASWFKTLYGDWSLRTAHEAVNNAQRRSYATKKVGVCTLFRGPPSFQRTSQAIMSTCRTWRRLGYEFFYRFLFFSNPRNIQRVCALLERDKDLGWRTKRLHVTRYFAGGGTTMEMTQNALVSIIRHCPNLKIFVVNWPLSNTLRAIGDALCTYCPRTLRVMHINVPTASLARLIFMLQCLPALVTLHVEFDGTPPEQINLGAASDLALTLPSLRHLSLRGPFQDFLEESIGWNMPSLRALALDFVNHRDDFPDLIEFLRIHGTQLTFLDLNIIPTLDVSTILDLCPLLATFTFNPDWRIPSWEQHAMPASAQVRRPHPNITTIGLHHLLYAFGVGYAATYDKIDPYATQMIRRRNDINFAALNKRNFPRLQRIRVLNTTLLSDLEANNGPSQQCYGRWERWWRQCQKEGIRLEDCTGAELGTLPMDPEDETDDEESVVDEAPENQLTSLRELLMECKRMNAQRESDVTPPALRMIYAGNSRLS</sequence>
<organism evidence="2 3">
    <name type="scientific">Trametes cubensis</name>
    <dbReference type="NCBI Taxonomy" id="1111947"/>
    <lineage>
        <taxon>Eukaryota</taxon>
        <taxon>Fungi</taxon>
        <taxon>Dikarya</taxon>
        <taxon>Basidiomycota</taxon>
        <taxon>Agaricomycotina</taxon>
        <taxon>Agaricomycetes</taxon>
        <taxon>Polyporales</taxon>
        <taxon>Polyporaceae</taxon>
        <taxon>Trametes</taxon>
    </lineage>
</organism>
<dbReference type="Proteomes" id="UP001215151">
    <property type="component" value="Unassembled WGS sequence"/>
</dbReference>
<dbReference type="EMBL" id="JAPEVG010000034">
    <property type="protein sequence ID" value="KAJ8494593.1"/>
    <property type="molecule type" value="Genomic_DNA"/>
</dbReference>
<evidence type="ECO:0000313" key="3">
    <source>
        <dbReference type="Proteomes" id="UP001215151"/>
    </source>
</evidence>
<feature type="compositionally biased region" description="Acidic residues" evidence="1">
    <location>
        <begin position="459"/>
        <end position="475"/>
    </location>
</feature>
<comment type="caution">
    <text evidence="2">The sequence shown here is derived from an EMBL/GenBank/DDBJ whole genome shotgun (WGS) entry which is preliminary data.</text>
</comment>
<evidence type="ECO:0000313" key="2">
    <source>
        <dbReference type="EMBL" id="KAJ8494593.1"/>
    </source>
</evidence>
<protein>
    <submittedName>
        <fullName evidence="2">Uncharacterized protein</fullName>
    </submittedName>
</protein>
<feature type="region of interest" description="Disordered" evidence="1">
    <location>
        <begin position="452"/>
        <end position="475"/>
    </location>
</feature>
<gene>
    <name evidence="2" type="ORF">ONZ51_g2205</name>
</gene>